<reference evidence="2 3" key="1">
    <citation type="submission" date="2020-04" db="EMBL/GenBank/DDBJ databases">
        <title>MicrobeNet Type strains.</title>
        <authorList>
            <person name="Nicholson A.C."/>
        </authorList>
    </citation>
    <scope>NUCLEOTIDE SEQUENCE [LARGE SCALE GENOMIC DNA]</scope>
    <source>
        <strain evidence="2 3">ATCC BAA-14</strain>
    </source>
</reference>
<organism evidence="2 3">
    <name type="scientific">Gordonia polyisoprenivorans</name>
    <dbReference type="NCBI Taxonomy" id="84595"/>
    <lineage>
        <taxon>Bacteria</taxon>
        <taxon>Bacillati</taxon>
        <taxon>Actinomycetota</taxon>
        <taxon>Actinomycetes</taxon>
        <taxon>Mycobacteriales</taxon>
        <taxon>Gordoniaceae</taxon>
        <taxon>Gordonia</taxon>
    </lineage>
</organism>
<dbReference type="Proteomes" id="UP000563898">
    <property type="component" value="Unassembled WGS sequence"/>
</dbReference>
<dbReference type="Gene3D" id="1.25.40.10">
    <property type="entry name" value="Tetratricopeptide repeat domain"/>
    <property type="match status" value="2"/>
</dbReference>
<accession>A0A846WU78</accession>
<evidence type="ECO:0000313" key="3">
    <source>
        <dbReference type="Proteomes" id="UP000563898"/>
    </source>
</evidence>
<evidence type="ECO:0008006" key="4">
    <source>
        <dbReference type="Google" id="ProtNLM"/>
    </source>
</evidence>
<evidence type="ECO:0000256" key="1">
    <source>
        <dbReference type="SAM" id="MobiDB-lite"/>
    </source>
</evidence>
<sequence length="450" mass="47918">MVRVQVLTGDAARAPHLPGGAQFAPAAPSATVDVQPLGVFAYPAGLMVITGDEFASLRATLAAGCRPASWPPELAGIGAAYDGRLDEATELLTARARMTDHPLDWCNLATIAPERVNLDALLARIDPRWHSHAQLVLAHLGRGEVPDPDPAAPPEVRALILAAQAGYAEAPERRRELLDAAIIEAFDAPALRALCLAARAEALRELGRAPEAITDLREALRLLADADLPTARAELHLALGQVLHEHAVDTGTAMNDAAAEFQSCLQVVDPDDAPLVWAAAHRDLAAVYLTMPLTSASDQLRVAVATQSLRKALAVYTRDEHPEQWAATSVNLANALVYAPSAHQEQNLMEAVQLYADVLAERDPARDPAGYARVLANQGNALAHLGMFPEATAALHEARFLFEDLGADEMVRSVRGVLDEIARARTRNAPDPGDLDVGDLDSGEADDGQP</sequence>
<dbReference type="InterPro" id="IPR019734">
    <property type="entry name" value="TPR_rpt"/>
</dbReference>
<proteinExistence type="predicted"/>
<dbReference type="SUPFAM" id="SSF48452">
    <property type="entry name" value="TPR-like"/>
    <property type="match status" value="2"/>
</dbReference>
<feature type="region of interest" description="Disordered" evidence="1">
    <location>
        <begin position="425"/>
        <end position="450"/>
    </location>
</feature>
<protein>
    <recommendedName>
        <fullName evidence="4">Tetratricopeptide repeat-containing protein</fullName>
    </recommendedName>
</protein>
<comment type="caution">
    <text evidence="2">The sequence shown here is derived from an EMBL/GenBank/DDBJ whole genome shotgun (WGS) entry which is preliminary data.</text>
</comment>
<dbReference type="EMBL" id="JAAXPC010000027">
    <property type="protein sequence ID" value="NKY05055.1"/>
    <property type="molecule type" value="Genomic_DNA"/>
</dbReference>
<dbReference type="AlphaFoldDB" id="A0A846WU78"/>
<name>A0A846WU78_9ACTN</name>
<gene>
    <name evidence="2" type="ORF">HGA05_26195</name>
</gene>
<evidence type="ECO:0000313" key="2">
    <source>
        <dbReference type="EMBL" id="NKY05055.1"/>
    </source>
</evidence>
<dbReference type="RefSeq" id="WP_006368952.1">
    <property type="nucleotide sequence ID" value="NZ_CP116236.1"/>
</dbReference>
<dbReference type="InterPro" id="IPR011990">
    <property type="entry name" value="TPR-like_helical_dom_sf"/>
</dbReference>
<feature type="compositionally biased region" description="Acidic residues" evidence="1">
    <location>
        <begin position="433"/>
        <end position="450"/>
    </location>
</feature>
<dbReference type="SMART" id="SM00028">
    <property type="entry name" value="TPR"/>
    <property type="match status" value="2"/>
</dbReference>